<dbReference type="AlphaFoldDB" id="A0A3P7S3L0"/>
<keyword evidence="2" id="KW-1185">Reference proteome</keyword>
<evidence type="ECO:0000313" key="2">
    <source>
        <dbReference type="Proteomes" id="UP000279029"/>
    </source>
</evidence>
<protein>
    <submittedName>
        <fullName evidence="1">Uncharacterized protein</fullName>
    </submittedName>
</protein>
<dbReference type="KEGG" id="cbar:PATL70BA_3267"/>
<organism evidence="1 2">
    <name type="scientific">Petrocella atlantisensis</name>
    <dbReference type="NCBI Taxonomy" id="2173034"/>
    <lineage>
        <taxon>Bacteria</taxon>
        <taxon>Bacillati</taxon>
        <taxon>Bacillota</taxon>
        <taxon>Clostridia</taxon>
        <taxon>Lachnospirales</taxon>
        <taxon>Vallitaleaceae</taxon>
        <taxon>Petrocella</taxon>
    </lineage>
</organism>
<accession>A0A3P7S3L0</accession>
<evidence type="ECO:0000313" key="1">
    <source>
        <dbReference type="EMBL" id="VDN49192.1"/>
    </source>
</evidence>
<gene>
    <name evidence="1" type="ORF">PATL70BA_3267</name>
</gene>
<proteinExistence type="predicted"/>
<name>A0A3P7S3L0_9FIRM</name>
<dbReference type="EMBL" id="LR130778">
    <property type="protein sequence ID" value="VDN49192.1"/>
    <property type="molecule type" value="Genomic_DNA"/>
</dbReference>
<sequence length="116" mass="13214">MDLFICGIYEGTYKPPSLANPLTIAYDAETSLSSPLVLLYKSLSISNHPSLFHFLVIISHLIQKDNCMSLADICAYNYKKISIVAYEYLVYILSNIYKNDDHHVEIETSSCHQTNY</sequence>
<dbReference type="Proteomes" id="UP000279029">
    <property type="component" value="Chromosome"/>
</dbReference>
<reference evidence="1 2" key="1">
    <citation type="submission" date="2018-09" db="EMBL/GenBank/DDBJ databases">
        <authorList>
            <person name="Postec A."/>
        </authorList>
    </citation>
    <scope>NUCLEOTIDE SEQUENCE [LARGE SCALE GENOMIC DNA]</scope>
    <source>
        <strain evidence="1">70B-A</strain>
    </source>
</reference>